<evidence type="ECO:0000313" key="2">
    <source>
        <dbReference type="EMBL" id="TRZ18622.1"/>
    </source>
</evidence>
<evidence type="ECO:0000313" key="3">
    <source>
        <dbReference type="Proteomes" id="UP000796761"/>
    </source>
</evidence>
<dbReference type="Proteomes" id="UP000796761">
    <property type="component" value="Unassembled WGS sequence"/>
</dbReference>
<organism evidence="2 3">
    <name type="scientific">Zosterops borbonicus</name>
    <dbReference type="NCBI Taxonomy" id="364589"/>
    <lineage>
        <taxon>Eukaryota</taxon>
        <taxon>Metazoa</taxon>
        <taxon>Chordata</taxon>
        <taxon>Craniata</taxon>
        <taxon>Vertebrata</taxon>
        <taxon>Euteleostomi</taxon>
        <taxon>Archelosauria</taxon>
        <taxon>Archosauria</taxon>
        <taxon>Dinosauria</taxon>
        <taxon>Saurischia</taxon>
        <taxon>Theropoda</taxon>
        <taxon>Coelurosauria</taxon>
        <taxon>Aves</taxon>
        <taxon>Neognathae</taxon>
        <taxon>Neoaves</taxon>
        <taxon>Telluraves</taxon>
        <taxon>Australaves</taxon>
        <taxon>Passeriformes</taxon>
        <taxon>Sylvioidea</taxon>
        <taxon>Zosteropidae</taxon>
        <taxon>Zosterops</taxon>
    </lineage>
</organism>
<comment type="caution">
    <text evidence="2">The sequence shown here is derived from an EMBL/GenBank/DDBJ whole genome shotgun (WGS) entry which is preliminary data.</text>
</comment>
<name>A0A8K1GIE1_9PASS</name>
<keyword evidence="3" id="KW-1185">Reference proteome</keyword>
<proteinExistence type="predicted"/>
<protein>
    <submittedName>
        <fullName evidence="2">Uncharacterized protein</fullName>
    </submittedName>
</protein>
<evidence type="ECO:0000256" key="1">
    <source>
        <dbReference type="SAM" id="MobiDB-lite"/>
    </source>
</evidence>
<reference evidence="2" key="1">
    <citation type="submission" date="2019-04" db="EMBL/GenBank/DDBJ databases">
        <title>Genome assembly of Zosterops borbonicus 15179.</title>
        <authorList>
            <person name="Leroy T."/>
            <person name="Anselmetti Y."/>
            <person name="Tilak M.-K."/>
            <person name="Nabholz B."/>
        </authorList>
    </citation>
    <scope>NUCLEOTIDE SEQUENCE</scope>
    <source>
        <strain evidence="2">HGM_15179</strain>
        <tissue evidence="2">Muscle</tissue>
    </source>
</reference>
<accession>A0A8K1GIE1</accession>
<dbReference type="AlphaFoldDB" id="A0A8K1GIE1"/>
<dbReference type="EMBL" id="SWJQ01000216">
    <property type="protein sequence ID" value="TRZ18622.1"/>
    <property type="molecule type" value="Genomic_DNA"/>
</dbReference>
<gene>
    <name evidence="2" type="ORF">HGM15179_008473</name>
</gene>
<feature type="region of interest" description="Disordered" evidence="1">
    <location>
        <begin position="27"/>
        <end position="67"/>
    </location>
</feature>
<dbReference type="OrthoDB" id="9362032at2759"/>
<sequence>MKMLQKLELLCSGARLGELGVFTWRREGSRETSEPLLESKGAPGELERGLEQGMEGQDTGNGFPLPEGRDRWGIGKEFLAVRVVGPWQRFPREAVAAPGSLEVSKARLEWVWSNLG</sequence>